<keyword evidence="1" id="KW-0805">Transcription regulation</keyword>
<reference evidence="5 6" key="1">
    <citation type="submission" date="2020-08" db="EMBL/GenBank/DDBJ databases">
        <title>Genomic Encyclopedia of Type Strains, Phase IV (KMG-IV): sequencing the most valuable type-strain genomes for metagenomic binning, comparative biology and taxonomic classification.</title>
        <authorList>
            <person name="Goeker M."/>
        </authorList>
    </citation>
    <scope>NUCLEOTIDE SEQUENCE [LARGE SCALE GENOMIC DNA]</scope>
    <source>
        <strain evidence="5 6">DSM 101465</strain>
    </source>
</reference>
<dbReference type="GO" id="GO:0003677">
    <property type="term" value="F:DNA binding"/>
    <property type="evidence" value="ECO:0007669"/>
    <property type="project" value="UniProtKB-KW"/>
</dbReference>
<proteinExistence type="predicted"/>
<dbReference type="PRINTS" id="PR00040">
    <property type="entry name" value="HTHMERR"/>
</dbReference>
<sequence>MRPATHTPADDLSIGALSRATGVNVETIRYYEKIGLLPEPPRTEGGQRRYDGAAVRRLRFIRHARDLGFSVDAIRDLLAMAADPAASCSGADAIARAHLKDIERRIAQLEALRDEIARMLDHCGNGTIAECRVIEVLADHGQCLHEDHRAPA</sequence>
<dbReference type="InterPro" id="IPR009061">
    <property type="entry name" value="DNA-bd_dom_put_sf"/>
</dbReference>
<evidence type="ECO:0000259" key="4">
    <source>
        <dbReference type="PROSITE" id="PS50937"/>
    </source>
</evidence>
<dbReference type="AlphaFoldDB" id="A0A841K435"/>
<keyword evidence="3" id="KW-0804">Transcription</keyword>
<protein>
    <submittedName>
        <fullName evidence="5">DNA-binding transcriptional MerR regulator</fullName>
    </submittedName>
</protein>
<gene>
    <name evidence="5" type="ORF">HNQ73_001156</name>
</gene>
<dbReference type="PROSITE" id="PS00552">
    <property type="entry name" value="HTH_MERR_1"/>
    <property type="match status" value="1"/>
</dbReference>
<dbReference type="CDD" id="cd04785">
    <property type="entry name" value="HTH_CadR-PbrR-like"/>
    <property type="match status" value="1"/>
</dbReference>
<organism evidence="5 6">
    <name type="scientific">Chelatococcus composti</name>
    <dbReference type="NCBI Taxonomy" id="1743235"/>
    <lineage>
        <taxon>Bacteria</taxon>
        <taxon>Pseudomonadati</taxon>
        <taxon>Pseudomonadota</taxon>
        <taxon>Alphaproteobacteria</taxon>
        <taxon>Hyphomicrobiales</taxon>
        <taxon>Chelatococcaceae</taxon>
        <taxon>Chelatococcus</taxon>
    </lineage>
</organism>
<evidence type="ECO:0000256" key="2">
    <source>
        <dbReference type="ARBA" id="ARBA00023125"/>
    </source>
</evidence>
<keyword evidence="2 5" id="KW-0238">DNA-binding</keyword>
<dbReference type="GO" id="GO:0003700">
    <property type="term" value="F:DNA-binding transcription factor activity"/>
    <property type="evidence" value="ECO:0007669"/>
    <property type="project" value="InterPro"/>
</dbReference>
<dbReference type="PANTHER" id="PTHR30204:SF94">
    <property type="entry name" value="HEAVY METAL-DEPENDENT TRANSCRIPTIONAL REGULATOR HI_0293-RELATED"/>
    <property type="match status" value="1"/>
</dbReference>
<evidence type="ECO:0000313" key="5">
    <source>
        <dbReference type="EMBL" id="MBB6167538.1"/>
    </source>
</evidence>
<accession>A0A841K435</accession>
<dbReference type="RefSeq" id="WP_244649911.1">
    <property type="nucleotide sequence ID" value="NZ_BMHX01000002.1"/>
</dbReference>
<comment type="caution">
    <text evidence="5">The sequence shown here is derived from an EMBL/GenBank/DDBJ whole genome shotgun (WGS) entry which is preliminary data.</text>
</comment>
<feature type="domain" description="HTH merR-type" evidence="4">
    <location>
        <begin position="11"/>
        <end position="80"/>
    </location>
</feature>
<dbReference type="Gene3D" id="1.10.1660.10">
    <property type="match status" value="1"/>
</dbReference>
<evidence type="ECO:0000256" key="3">
    <source>
        <dbReference type="ARBA" id="ARBA00023163"/>
    </source>
</evidence>
<dbReference type="Proteomes" id="UP000588017">
    <property type="component" value="Unassembled WGS sequence"/>
</dbReference>
<keyword evidence="6" id="KW-1185">Reference proteome</keyword>
<dbReference type="PANTHER" id="PTHR30204">
    <property type="entry name" value="REDOX-CYCLING DRUG-SENSING TRANSCRIPTIONAL ACTIVATOR SOXR"/>
    <property type="match status" value="1"/>
</dbReference>
<dbReference type="PROSITE" id="PS50937">
    <property type="entry name" value="HTH_MERR_2"/>
    <property type="match status" value="1"/>
</dbReference>
<dbReference type="Pfam" id="PF13411">
    <property type="entry name" value="MerR_1"/>
    <property type="match status" value="1"/>
</dbReference>
<evidence type="ECO:0000313" key="6">
    <source>
        <dbReference type="Proteomes" id="UP000588017"/>
    </source>
</evidence>
<dbReference type="EMBL" id="JACHEH010000002">
    <property type="protein sequence ID" value="MBB6167538.1"/>
    <property type="molecule type" value="Genomic_DNA"/>
</dbReference>
<dbReference type="SMART" id="SM00422">
    <property type="entry name" value="HTH_MERR"/>
    <property type="match status" value="1"/>
</dbReference>
<dbReference type="InterPro" id="IPR000551">
    <property type="entry name" value="MerR-type_HTH_dom"/>
</dbReference>
<dbReference type="InterPro" id="IPR047057">
    <property type="entry name" value="MerR_fam"/>
</dbReference>
<dbReference type="SUPFAM" id="SSF46955">
    <property type="entry name" value="Putative DNA-binding domain"/>
    <property type="match status" value="1"/>
</dbReference>
<name>A0A841K435_9HYPH</name>
<evidence type="ECO:0000256" key="1">
    <source>
        <dbReference type="ARBA" id="ARBA00023015"/>
    </source>
</evidence>